<dbReference type="Pfam" id="PF01381">
    <property type="entry name" value="HTH_3"/>
    <property type="match status" value="1"/>
</dbReference>
<dbReference type="SUPFAM" id="SSF47413">
    <property type="entry name" value="lambda repressor-like DNA-binding domains"/>
    <property type="match status" value="1"/>
</dbReference>
<dbReference type="Gene3D" id="1.10.260.40">
    <property type="entry name" value="lambda repressor-like DNA-binding domains"/>
    <property type="match status" value="1"/>
</dbReference>
<dbReference type="InterPro" id="IPR010982">
    <property type="entry name" value="Lambda_DNA-bd_dom_sf"/>
</dbReference>
<sequence>MRKAVNEIFIKEVGKYLRKIRLSKKMSMQTLAYTINVEYSQISRIELGKINASISTVYDIAEALEVPLQLLFDFEIEQNK</sequence>
<dbReference type="PANTHER" id="PTHR46797">
    <property type="entry name" value="HTH-TYPE TRANSCRIPTIONAL REGULATOR"/>
    <property type="match status" value="1"/>
</dbReference>
<dbReference type="AlphaFoldDB" id="A0A1H8IWG1"/>
<dbReference type="GO" id="GO:0005829">
    <property type="term" value="C:cytosol"/>
    <property type="evidence" value="ECO:0007669"/>
    <property type="project" value="TreeGrafter"/>
</dbReference>
<evidence type="ECO:0000313" key="3">
    <source>
        <dbReference type="EMBL" id="SEN72924.1"/>
    </source>
</evidence>
<organism evidence="3 4">
    <name type="scientific">Flavobacterium sinopsychrotolerans</name>
    <dbReference type="NCBI Taxonomy" id="604089"/>
    <lineage>
        <taxon>Bacteria</taxon>
        <taxon>Pseudomonadati</taxon>
        <taxon>Bacteroidota</taxon>
        <taxon>Flavobacteriia</taxon>
        <taxon>Flavobacteriales</taxon>
        <taxon>Flavobacteriaceae</taxon>
        <taxon>Flavobacterium</taxon>
    </lineage>
</organism>
<dbReference type="Proteomes" id="UP000198657">
    <property type="component" value="Unassembled WGS sequence"/>
</dbReference>
<dbReference type="GO" id="GO:0003700">
    <property type="term" value="F:DNA-binding transcription factor activity"/>
    <property type="evidence" value="ECO:0007669"/>
    <property type="project" value="TreeGrafter"/>
</dbReference>
<dbReference type="InterPro" id="IPR050807">
    <property type="entry name" value="TransReg_Diox_bact_type"/>
</dbReference>
<dbReference type="OrthoDB" id="680346at2"/>
<dbReference type="SMART" id="SM00530">
    <property type="entry name" value="HTH_XRE"/>
    <property type="match status" value="1"/>
</dbReference>
<keyword evidence="1" id="KW-0238">DNA-binding</keyword>
<feature type="domain" description="HTH cro/C1-type" evidence="2">
    <location>
        <begin position="17"/>
        <end position="71"/>
    </location>
</feature>
<proteinExistence type="predicted"/>
<dbReference type="RefSeq" id="WP_091166022.1">
    <property type="nucleotide sequence ID" value="NZ_CBCSFM010000001.1"/>
</dbReference>
<dbReference type="InterPro" id="IPR001387">
    <property type="entry name" value="Cro/C1-type_HTH"/>
</dbReference>
<name>A0A1H8IWG1_9FLAO</name>
<protein>
    <submittedName>
        <fullName evidence="3">Helix-turn-helix domain-containing protein</fullName>
    </submittedName>
</protein>
<accession>A0A1H8IWG1</accession>
<reference evidence="4" key="1">
    <citation type="submission" date="2016-10" db="EMBL/GenBank/DDBJ databases">
        <authorList>
            <person name="Varghese N."/>
            <person name="Submissions S."/>
        </authorList>
    </citation>
    <scope>NUCLEOTIDE SEQUENCE [LARGE SCALE GENOMIC DNA]</scope>
    <source>
        <strain evidence="4">CGMCC 1.8704</strain>
    </source>
</reference>
<dbReference type="EMBL" id="FODN01000001">
    <property type="protein sequence ID" value="SEN72924.1"/>
    <property type="molecule type" value="Genomic_DNA"/>
</dbReference>
<evidence type="ECO:0000256" key="1">
    <source>
        <dbReference type="ARBA" id="ARBA00023125"/>
    </source>
</evidence>
<dbReference type="PANTHER" id="PTHR46797:SF1">
    <property type="entry name" value="METHYLPHOSPHONATE SYNTHASE"/>
    <property type="match status" value="1"/>
</dbReference>
<dbReference type="GO" id="GO:0003677">
    <property type="term" value="F:DNA binding"/>
    <property type="evidence" value="ECO:0007669"/>
    <property type="project" value="UniProtKB-KW"/>
</dbReference>
<gene>
    <name evidence="3" type="ORF">SAMN04487942_0750</name>
</gene>
<dbReference type="STRING" id="604089.SAMN04487942_0750"/>
<evidence type="ECO:0000313" key="4">
    <source>
        <dbReference type="Proteomes" id="UP000198657"/>
    </source>
</evidence>
<dbReference type="CDD" id="cd00093">
    <property type="entry name" value="HTH_XRE"/>
    <property type="match status" value="1"/>
</dbReference>
<dbReference type="PROSITE" id="PS50943">
    <property type="entry name" value="HTH_CROC1"/>
    <property type="match status" value="1"/>
</dbReference>
<evidence type="ECO:0000259" key="2">
    <source>
        <dbReference type="PROSITE" id="PS50943"/>
    </source>
</evidence>
<keyword evidence="4" id="KW-1185">Reference proteome</keyword>